<feature type="DNA-binding region" description="HMG box" evidence="3">
    <location>
        <begin position="99"/>
        <end position="167"/>
    </location>
</feature>
<evidence type="ECO:0000256" key="1">
    <source>
        <dbReference type="ARBA" id="ARBA00023125"/>
    </source>
</evidence>
<dbReference type="OrthoDB" id="1919336at2759"/>
<feature type="region of interest" description="Disordered" evidence="4">
    <location>
        <begin position="161"/>
        <end position="255"/>
    </location>
</feature>
<feature type="region of interest" description="Disordered" evidence="4">
    <location>
        <begin position="73"/>
        <end position="103"/>
    </location>
</feature>
<dbReference type="Proteomes" id="UP000218811">
    <property type="component" value="Unassembled WGS sequence"/>
</dbReference>
<feature type="compositionally biased region" description="Basic and acidic residues" evidence="4">
    <location>
        <begin position="161"/>
        <end position="171"/>
    </location>
</feature>
<protein>
    <submittedName>
        <fullName evidence="6">HMG-box</fullName>
    </submittedName>
</protein>
<name>A0A2H3JXU2_WOLCO</name>
<dbReference type="GO" id="GO:0005634">
    <property type="term" value="C:nucleus"/>
    <property type="evidence" value="ECO:0007669"/>
    <property type="project" value="UniProtKB-UniRule"/>
</dbReference>
<accession>A0A2H3JXU2</accession>
<feature type="compositionally biased region" description="Acidic residues" evidence="4">
    <location>
        <begin position="212"/>
        <end position="223"/>
    </location>
</feature>
<reference evidence="6" key="1">
    <citation type="journal article" date="2012" name="Science">
        <title>The Paleozoic origin of enzymatic lignin decomposition reconstructed from 31 fungal genomes.</title>
        <authorList>
            <person name="Floudas D."/>
            <person name="Binder M."/>
            <person name="Riley R."/>
            <person name="Barry K."/>
            <person name="Blanchette R.A."/>
            <person name="Henrissat B."/>
            <person name="Martinez A.T."/>
            <person name="Otillar R."/>
            <person name="Spatafora J.W."/>
            <person name="Yadav J.S."/>
            <person name="Aerts A."/>
            <person name="Benoit I."/>
            <person name="Boyd A."/>
            <person name="Carlson A."/>
            <person name="Copeland A."/>
            <person name="Coutinho P.M."/>
            <person name="de Vries R.P."/>
            <person name="Ferreira P."/>
            <person name="Findley K."/>
            <person name="Foster B."/>
            <person name="Gaskell J."/>
            <person name="Glotzer D."/>
            <person name="Gorecki P."/>
            <person name="Heitman J."/>
            <person name="Hesse C."/>
            <person name="Hori C."/>
            <person name="Igarashi K."/>
            <person name="Jurgens J.A."/>
            <person name="Kallen N."/>
            <person name="Kersten P."/>
            <person name="Kohler A."/>
            <person name="Kuees U."/>
            <person name="Kumar T.K.A."/>
            <person name="Kuo A."/>
            <person name="LaButti K."/>
            <person name="Larrondo L.F."/>
            <person name="Lindquist E."/>
            <person name="Ling A."/>
            <person name="Lombard V."/>
            <person name="Lucas S."/>
            <person name="Lundell T."/>
            <person name="Martin R."/>
            <person name="McLaughlin D.J."/>
            <person name="Morgenstern I."/>
            <person name="Morin E."/>
            <person name="Murat C."/>
            <person name="Nagy L.G."/>
            <person name="Nolan M."/>
            <person name="Ohm R.A."/>
            <person name="Patyshakuliyeva A."/>
            <person name="Rokas A."/>
            <person name="Ruiz-Duenas F.J."/>
            <person name="Sabat G."/>
            <person name="Salamov A."/>
            <person name="Samejima M."/>
            <person name="Schmutz J."/>
            <person name="Slot J.C."/>
            <person name="St John F."/>
            <person name="Stenlid J."/>
            <person name="Sun H."/>
            <person name="Sun S."/>
            <person name="Syed K."/>
            <person name="Tsang A."/>
            <person name="Wiebenga A."/>
            <person name="Young D."/>
            <person name="Pisabarro A."/>
            <person name="Eastwood D.C."/>
            <person name="Martin F."/>
            <person name="Cullen D."/>
            <person name="Grigoriev I.V."/>
            <person name="Hibbett D.S."/>
        </authorList>
    </citation>
    <scope>NUCLEOTIDE SEQUENCE [LARGE SCALE GENOMIC DNA]</scope>
    <source>
        <strain evidence="6">MD-104</strain>
    </source>
</reference>
<dbReference type="GO" id="GO:0003677">
    <property type="term" value="F:DNA binding"/>
    <property type="evidence" value="ECO:0007669"/>
    <property type="project" value="UniProtKB-UniRule"/>
</dbReference>
<dbReference type="STRING" id="742152.A0A2H3JXU2"/>
<dbReference type="OMA" id="DKWKQAY"/>
<organism evidence="6 7">
    <name type="scientific">Wolfiporia cocos (strain MD-104)</name>
    <name type="common">Brown rot fungus</name>
    <dbReference type="NCBI Taxonomy" id="742152"/>
    <lineage>
        <taxon>Eukaryota</taxon>
        <taxon>Fungi</taxon>
        <taxon>Dikarya</taxon>
        <taxon>Basidiomycota</taxon>
        <taxon>Agaricomycotina</taxon>
        <taxon>Agaricomycetes</taxon>
        <taxon>Polyporales</taxon>
        <taxon>Phaeolaceae</taxon>
        <taxon>Wolfiporia</taxon>
    </lineage>
</organism>
<feature type="compositionally biased region" description="Low complexity" evidence="4">
    <location>
        <begin position="172"/>
        <end position="196"/>
    </location>
</feature>
<evidence type="ECO:0000313" key="7">
    <source>
        <dbReference type="Proteomes" id="UP000218811"/>
    </source>
</evidence>
<dbReference type="AlphaFoldDB" id="A0A2H3JXU2"/>
<dbReference type="InterPro" id="IPR036910">
    <property type="entry name" value="HMG_box_dom_sf"/>
</dbReference>
<dbReference type="SUPFAM" id="SSF47095">
    <property type="entry name" value="HMG-box"/>
    <property type="match status" value="1"/>
</dbReference>
<dbReference type="PROSITE" id="PS50118">
    <property type="entry name" value="HMG_BOX_2"/>
    <property type="match status" value="1"/>
</dbReference>
<dbReference type="InterPro" id="IPR051965">
    <property type="entry name" value="ChromReg_NeuronalGeneExpr"/>
</dbReference>
<keyword evidence="2 3" id="KW-0539">Nucleus</keyword>
<dbReference type="PANTHER" id="PTHR46040">
    <property type="entry name" value="HIGH MOBILITY GROUP PROTEIN 2"/>
    <property type="match status" value="1"/>
</dbReference>
<dbReference type="InterPro" id="IPR009071">
    <property type="entry name" value="HMG_box_dom"/>
</dbReference>
<dbReference type="Gene3D" id="1.10.30.10">
    <property type="entry name" value="High mobility group box domain"/>
    <property type="match status" value="1"/>
</dbReference>
<evidence type="ECO:0000313" key="6">
    <source>
        <dbReference type="EMBL" id="PCH41544.1"/>
    </source>
</evidence>
<feature type="domain" description="HMG box" evidence="5">
    <location>
        <begin position="99"/>
        <end position="167"/>
    </location>
</feature>
<sequence length="255" mass="27771">MTSPEGQAHFEFQKMQLINSLGTVAEHMRQCANHVEQFAQLVSHVHYGAGAMQPLGQFAVPVAPAPVPAAGRKRKAQALETTDGKKARGAKKLKDPNAPKRPASSYLIFQNDVRSELRKQNPNMPNNELLTMIAKLWSEMPKEKKQEYEDRQKAAKENWLAEKAAYDHRSSPDTVATPVAQTPVAPAAIPATNATEESSDDSSDDGSSSAESSDEEGEKEEEVPAPPSKRTKKGEAVKSEQAPAKSEKKSKKSKA</sequence>
<evidence type="ECO:0000256" key="2">
    <source>
        <dbReference type="ARBA" id="ARBA00023242"/>
    </source>
</evidence>
<evidence type="ECO:0000256" key="4">
    <source>
        <dbReference type="SAM" id="MobiDB-lite"/>
    </source>
</evidence>
<dbReference type="Pfam" id="PF00505">
    <property type="entry name" value="HMG_box"/>
    <property type="match status" value="1"/>
</dbReference>
<evidence type="ECO:0000256" key="3">
    <source>
        <dbReference type="PROSITE-ProRule" id="PRU00267"/>
    </source>
</evidence>
<evidence type="ECO:0000259" key="5">
    <source>
        <dbReference type="PROSITE" id="PS50118"/>
    </source>
</evidence>
<dbReference type="EMBL" id="KB468113">
    <property type="protein sequence ID" value="PCH41544.1"/>
    <property type="molecule type" value="Genomic_DNA"/>
</dbReference>
<keyword evidence="7" id="KW-1185">Reference proteome</keyword>
<dbReference type="GO" id="GO:0010468">
    <property type="term" value="P:regulation of gene expression"/>
    <property type="evidence" value="ECO:0007669"/>
    <property type="project" value="TreeGrafter"/>
</dbReference>
<proteinExistence type="predicted"/>
<keyword evidence="1 3" id="KW-0238">DNA-binding</keyword>
<feature type="compositionally biased region" description="Basic and acidic residues" evidence="4">
    <location>
        <begin position="82"/>
        <end position="98"/>
    </location>
</feature>
<dbReference type="PANTHER" id="PTHR46040:SF3">
    <property type="entry name" value="HIGH MOBILITY GROUP PROTEIN 2"/>
    <property type="match status" value="1"/>
</dbReference>
<dbReference type="SMART" id="SM00398">
    <property type="entry name" value="HMG"/>
    <property type="match status" value="1"/>
</dbReference>
<gene>
    <name evidence="6" type="ORF">WOLCODRAFT_137459</name>
</gene>